<proteinExistence type="predicted"/>
<dbReference type="RefSeq" id="WP_394849525.1">
    <property type="nucleotide sequence ID" value="NZ_CP089982.1"/>
</dbReference>
<dbReference type="Proteomes" id="UP001379533">
    <property type="component" value="Chromosome"/>
</dbReference>
<feature type="region of interest" description="Disordered" evidence="6">
    <location>
        <begin position="401"/>
        <end position="420"/>
    </location>
</feature>
<keyword evidence="1" id="KW-0808">Transferase</keyword>
<accession>A0ABZ2KMK2</accession>
<protein>
    <submittedName>
        <fullName evidence="8">Protein kinase</fullName>
    </submittedName>
</protein>
<feature type="region of interest" description="Disordered" evidence="6">
    <location>
        <begin position="348"/>
        <end position="396"/>
    </location>
</feature>
<evidence type="ECO:0000256" key="2">
    <source>
        <dbReference type="ARBA" id="ARBA00022741"/>
    </source>
</evidence>
<sequence length="613" mass="65762">MAGEIENCPATEASPSGDPFHWVGHVLEGRYAVEALVGEGGFAVVYRGRHTGLDEAVAIKCLKIPRKMAGEDRDRFLRSFVDEGKLLYRLSRGNASIVRSLDVGVATSPNGTWTPYLVLEWLEGRTLEDDLNLQRRKGLARTFAEACALLEPAARALGTAHAQGVAHRDIKPANLFLCTVDGKRTLKVLDFGIAKVIAESTDLRRAHEATGASLQAFTPRYGAPEQFDRRFGATGTWTDVFALALILVEVVLGKPAMQGEGVELFLMASNLHERPTLRAFGIDEGDAVERVLARALAVHPTDRYAHANAFWDALTAALNDGEAATASPRPPVDPLAQTVPSARDVLTEGPISPVPSGRTPVAMARTSSQRGRSGRGSLPSWSGQGQMGQRTGLERPVPTVQAIPSSVPEEEAPAPSSSSARTMLPWIGVAAVVALGSAWGYSEWTREESHYRGLSFRGSGRGAHGSPLALGSTGAMTCPSGLVPYSDDAIEGALCIPSELQNAPLVDGSMRQGDIELKLHGGTLRPPEVTLDTVFARATAEDTKGGRSVQPTSIEKSPDSFSFSGTVRGKAFFERTVSESDRFVGFQLVYPESARKVLEPKLGFMIPSFARRR</sequence>
<dbReference type="Gene3D" id="3.30.200.20">
    <property type="entry name" value="Phosphorylase Kinase, domain 1"/>
    <property type="match status" value="1"/>
</dbReference>
<evidence type="ECO:0000256" key="3">
    <source>
        <dbReference type="ARBA" id="ARBA00022777"/>
    </source>
</evidence>
<feature type="binding site" evidence="5">
    <location>
        <position position="67"/>
    </location>
    <ligand>
        <name>ATP</name>
        <dbReference type="ChEBI" id="CHEBI:30616"/>
    </ligand>
</feature>
<dbReference type="EMBL" id="CP089982">
    <property type="protein sequence ID" value="WXA98902.1"/>
    <property type="molecule type" value="Genomic_DNA"/>
</dbReference>
<dbReference type="PANTHER" id="PTHR43289:SF34">
    <property type="entry name" value="SERINE_THREONINE-PROTEIN KINASE YBDM-RELATED"/>
    <property type="match status" value="1"/>
</dbReference>
<evidence type="ECO:0000313" key="9">
    <source>
        <dbReference type="Proteomes" id="UP001379533"/>
    </source>
</evidence>
<reference evidence="8 9" key="1">
    <citation type="submission" date="2021-12" db="EMBL/GenBank/DDBJ databases">
        <title>Discovery of the Pendulisporaceae a myxobacterial family with distinct sporulation behavior and unique specialized metabolism.</title>
        <authorList>
            <person name="Garcia R."/>
            <person name="Popoff A."/>
            <person name="Bader C.D."/>
            <person name="Loehr J."/>
            <person name="Walesch S."/>
            <person name="Walt C."/>
            <person name="Boldt J."/>
            <person name="Bunk B."/>
            <person name="Haeckl F.J.F.P.J."/>
            <person name="Gunesch A.P."/>
            <person name="Birkelbach J."/>
            <person name="Nuebel U."/>
            <person name="Pietschmann T."/>
            <person name="Bach T."/>
            <person name="Mueller R."/>
        </authorList>
    </citation>
    <scope>NUCLEOTIDE SEQUENCE [LARGE SCALE GENOMIC DNA]</scope>
    <source>
        <strain evidence="8 9">MSr12523</strain>
    </source>
</reference>
<dbReference type="Pfam" id="PF00069">
    <property type="entry name" value="Pkinase"/>
    <property type="match status" value="1"/>
</dbReference>
<dbReference type="PANTHER" id="PTHR43289">
    <property type="entry name" value="MITOGEN-ACTIVATED PROTEIN KINASE KINASE KINASE 20-RELATED"/>
    <property type="match status" value="1"/>
</dbReference>
<keyword evidence="2 5" id="KW-0547">Nucleotide-binding</keyword>
<evidence type="ECO:0000256" key="4">
    <source>
        <dbReference type="ARBA" id="ARBA00022840"/>
    </source>
</evidence>
<dbReference type="SMART" id="SM00220">
    <property type="entry name" value="S_TKc"/>
    <property type="match status" value="1"/>
</dbReference>
<dbReference type="PROSITE" id="PS50011">
    <property type="entry name" value="PROTEIN_KINASE_DOM"/>
    <property type="match status" value="1"/>
</dbReference>
<dbReference type="SUPFAM" id="SSF56112">
    <property type="entry name" value="Protein kinase-like (PK-like)"/>
    <property type="match status" value="1"/>
</dbReference>
<evidence type="ECO:0000256" key="5">
    <source>
        <dbReference type="PROSITE-ProRule" id="PRU10141"/>
    </source>
</evidence>
<dbReference type="InterPro" id="IPR011009">
    <property type="entry name" value="Kinase-like_dom_sf"/>
</dbReference>
<keyword evidence="4 5" id="KW-0067">ATP-binding</keyword>
<name>A0ABZ2KMK2_9BACT</name>
<dbReference type="InterPro" id="IPR000719">
    <property type="entry name" value="Prot_kinase_dom"/>
</dbReference>
<dbReference type="InterPro" id="IPR017441">
    <property type="entry name" value="Protein_kinase_ATP_BS"/>
</dbReference>
<evidence type="ECO:0000259" key="7">
    <source>
        <dbReference type="PROSITE" id="PS50011"/>
    </source>
</evidence>
<organism evidence="8 9">
    <name type="scientific">Pendulispora brunnea</name>
    <dbReference type="NCBI Taxonomy" id="2905690"/>
    <lineage>
        <taxon>Bacteria</taxon>
        <taxon>Pseudomonadati</taxon>
        <taxon>Myxococcota</taxon>
        <taxon>Myxococcia</taxon>
        <taxon>Myxococcales</taxon>
        <taxon>Sorangiineae</taxon>
        <taxon>Pendulisporaceae</taxon>
        <taxon>Pendulispora</taxon>
    </lineage>
</organism>
<evidence type="ECO:0000313" key="8">
    <source>
        <dbReference type="EMBL" id="WXA98902.1"/>
    </source>
</evidence>
<keyword evidence="9" id="KW-1185">Reference proteome</keyword>
<feature type="domain" description="Protein kinase" evidence="7">
    <location>
        <begin position="31"/>
        <end position="315"/>
    </location>
</feature>
<dbReference type="PROSITE" id="PS00108">
    <property type="entry name" value="PROTEIN_KINASE_ST"/>
    <property type="match status" value="1"/>
</dbReference>
<dbReference type="GO" id="GO:0016301">
    <property type="term" value="F:kinase activity"/>
    <property type="evidence" value="ECO:0007669"/>
    <property type="project" value="UniProtKB-KW"/>
</dbReference>
<evidence type="ECO:0000256" key="6">
    <source>
        <dbReference type="SAM" id="MobiDB-lite"/>
    </source>
</evidence>
<dbReference type="InterPro" id="IPR008271">
    <property type="entry name" value="Ser/Thr_kinase_AS"/>
</dbReference>
<gene>
    <name evidence="8" type="ORF">LZC95_19025</name>
</gene>
<dbReference type="PROSITE" id="PS00107">
    <property type="entry name" value="PROTEIN_KINASE_ATP"/>
    <property type="match status" value="1"/>
</dbReference>
<feature type="compositionally biased region" description="Low complexity" evidence="6">
    <location>
        <begin position="365"/>
        <end position="383"/>
    </location>
</feature>
<evidence type="ECO:0000256" key="1">
    <source>
        <dbReference type="ARBA" id="ARBA00022679"/>
    </source>
</evidence>
<dbReference type="Gene3D" id="1.10.510.10">
    <property type="entry name" value="Transferase(Phosphotransferase) domain 1"/>
    <property type="match status" value="1"/>
</dbReference>
<keyword evidence="3 8" id="KW-0418">Kinase</keyword>
<dbReference type="CDD" id="cd14014">
    <property type="entry name" value="STKc_PknB_like"/>
    <property type="match status" value="1"/>
</dbReference>